<dbReference type="OrthoDB" id="9779128at2"/>
<reference evidence="8 10" key="1">
    <citation type="journal article" date="2021" name="Mol. Ecol.">
        <title>Polar bear-adapted Ursidibacter maritimus are remarkably conserved after generations in captivity.</title>
        <authorList>
            <person name="Espinosa-Gongora C."/>
            <person name="Hansen M.J."/>
            <person name="Bertelsen M.F."/>
            <person name="Bojesen A.M."/>
        </authorList>
    </citation>
    <scope>NUCLEOTIDE SEQUENCE</scope>
    <source>
        <strain evidence="8">Pb43105x</strain>
        <strain evidence="7 10">Pb43106</strain>
    </source>
</reference>
<feature type="region of interest" description="Disordered" evidence="5">
    <location>
        <begin position="47"/>
        <end position="79"/>
    </location>
</feature>
<evidence type="ECO:0000313" key="10">
    <source>
        <dbReference type="Proteomes" id="UP001196379"/>
    </source>
</evidence>
<evidence type="ECO:0000313" key="9">
    <source>
        <dbReference type="Proteomes" id="UP000732858"/>
    </source>
</evidence>
<comment type="caution">
    <text evidence="8">The sequence shown here is derived from an EMBL/GenBank/DDBJ whole genome shotgun (WGS) entry which is preliminary data.</text>
</comment>
<feature type="domain" description="RlpA-like protein double-psi beta-barrel" evidence="6">
    <location>
        <begin position="125"/>
        <end position="213"/>
    </location>
</feature>
<dbReference type="GO" id="GO:0009279">
    <property type="term" value="C:cell outer membrane"/>
    <property type="evidence" value="ECO:0007669"/>
    <property type="project" value="TreeGrafter"/>
</dbReference>
<dbReference type="Proteomes" id="UP001196379">
    <property type="component" value="Unassembled WGS sequence"/>
</dbReference>
<keyword evidence="3" id="KW-0732">Signal</keyword>
<dbReference type="Pfam" id="PF03330">
    <property type="entry name" value="DPBB_1"/>
    <property type="match status" value="1"/>
</dbReference>
<dbReference type="InterPro" id="IPR036908">
    <property type="entry name" value="RlpA-like_sf"/>
</dbReference>
<evidence type="ECO:0000256" key="1">
    <source>
        <dbReference type="ARBA" id="ARBA00023239"/>
    </source>
</evidence>
<dbReference type="InterPro" id="IPR034718">
    <property type="entry name" value="RlpA"/>
</dbReference>
<dbReference type="EC" id="4.2.2.-" evidence="3"/>
<evidence type="ECO:0000256" key="4">
    <source>
        <dbReference type="RuleBase" id="RU003495"/>
    </source>
</evidence>
<dbReference type="GO" id="GO:0000270">
    <property type="term" value="P:peptidoglycan metabolic process"/>
    <property type="evidence" value="ECO:0007669"/>
    <property type="project" value="UniProtKB-UniRule"/>
</dbReference>
<accession>A0A949T3G3</accession>
<dbReference type="InterPro" id="IPR009009">
    <property type="entry name" value="RlpA-like_DPBB"/>
</dbReference>
<dbReference type="GO" id="GO:0008932">
    <property type="term" value="F:lytic endotransglycosylase activity"/>
    <property type="evidence" value="ECO:0007669"/>
    <property type="project" value="UniProtKB-UniRule"/>
</dbReference>
<evidence type="ECO:0000313" key="7">
    <source>
        <dbReference type="EMBL" id="MBV6531962.1"/>
    </source>
</evidence>
<dbReference type="RefSeq" id="WP_157403518.1">
    <property type="nucleotide sequence ID" value="NZ_JABUMJ010000005.1"/>
</dbReference>
<dbReference type="GO" id="GO:0071555">
    <property type="term" value="P:cell wall organization"/>
    <property type="evidence" value="ECO:0007669"/>
    <property type="project" value="UniProtKB-KW"/>
</dbReference>
<feature type="signal peptide" evidence="3">
    <location>
        <begin position="1"/>
        <end position="24"/>
    </location>
</feature>
<dbReference type="PANTHER" id="PTHR34183">
    <property type="entry name" value="ENDOLYTIC PEPTIDOGLYCAN TRANSGLYCOSYLASE RLPA"/>
    <property type="match status" value="1"/>
</dbReference>
<name>A0A949T3G3_9PAST</name>
<evidence type="ECO:0000256" key="2">
    <source>
        <dbReference type="ARBA" id="ARBA00023316"/>
    </source>
</evidence>
<keyword evidence="2 3" id="KW-0961">Cell wall biogenesis/degradation</keyword>
<evidence type="ECO:0000313" key="8">
    <source>
        <dbReference type="EMBL" id="MBV6546250.1"/>
    </source>
</evidence>
<dbReference type="EMBL" id="JABULY010000004">
    <property type="protein sequence ID" value="MBV6531962.1"/>
    <property type="molecule type" value="Genomic_DNA"/>
</dbReference>
<sequence precursor="true">MRLSKISKLCLTIILFFVSSYGFSAPKKEKTKAIKKEKTTLVTHDIKKSKSKTLKAKAKKKSVKSPTKRAKSSVKNAKNETKKRYGVKGASLNYVKVSNKRLTYREKGKNHTTINKENSRQYGQVGTASYYAGKFHGRKTASGEIYNKNGFTAAHKTLALGSYALVTNLRNGRKVIVRINDRGPFSHSRVIDLSMGAAREIGMIHSGVAKVRIEALQVDRQGYISGKGAQALLQLAKKEGLPLKVKGEGSTLAIKAK</sequence>
<comment type="function">
    <text evidence="3">Lytic transglycosylase with a strong preference for naked glycan strands that lack stem peptides.</text>
</comment>
<dbReference type="InterPro" id="IPR012997">
    <property type="entry name" value="RplA"/>
</dbReference>
<dbReference type="EMBL" id="JABUMC010000004">
    <property type="protein sequence ID" value="MBV6546250.1"/>
    <property type="molecule type" value="Genomic_DNA"/>
</dbReference>
<gene>
    <name evidence="3" type="primary">rlpA</name>
    <name evidence="7" type="ORF">HT657_07420</name>
    <name evidence="8" type="ORF">HT672_02900</name>
</gene>
<organism evidence="8 9">
    <name type="scientific">Ursidibacter maritimus</name>
    <dbReference type="NCBI Taxonomy" id="1331689"/>
    <lineage>
        <taxon>Bacteria</taxon>
        <taxon>Pseudomonadati</taxon>
        <taxon>Pseudomonadota</taxon>
        <taxon>Gammaproteobacteria</taxon>
        <taxon>Pasteurellales</taxon>
        <taxon>Pasteurellaceae</taxon>
        <taxon>Ursidibacter</taxon>
    </lineage>
</organism>
<dbReference type="NCBIfam" id="TIGR00413">
    <property type="entry name" value="rlpA"/>
    <property type="match status" value="1"/>
</dbReference>
<dbReference type="CDD" id="cd22268">
    <property type="entry name" value="DPBB_RlpA-like"/>
    <property type="match status" value="1"/>
</dbReference>
<evidence type="ECO:0000259" key="6">
    <source>
        <dbReference type="Pfam" id="PF03330"/>
    </source>
</evidence>
<evidence type="ECO:0000256" key="5">
    <source>
        <dbReference type="SAM" id="MobiDB-lite"/>
    </source>
</evidence>
<comment type="similarity">
    <text evidence="3 4">Belongs to the RlpA family.</text>
</comment>
<proteinExistence type="inferred from homology"/>
<keyword evidence="1 3" id="KW-0456">Lyase</keyword>
<evidence type="ECO:0000256" key="3">
    <source>
        <dbReference type="HAMAP-Rule" id="MF_02071"/>
    </source>
</evidence>
<dbReference type="Proteomes" id="UP000732858">
    <property type="component" value="Unassembled WGS sequence"/>
</dbReference>
<dbReference type="SUPFAM" id="SSF50685">
    <property type="entry name" value="Barwin-like endoglucanases"/>
    <property type="match status" value="1"/>
</dbReference>
<dbReference type="Gene3D" id="2.40.40.10">
    <property type="entry name" value="RlpA-like domain"/>
    <property type="match status" value="1"/>
</dbReference>
<protein>
    <recommendedName>
        <fullName evidence="3">Endolytic peptidoglycan transglycosylase RlpA</fullName>
        <ecNumber evidence="3">4.2.2.-</ecNumber>
    </recommendedName>
</protein>
<dbReference type="PANTHER" id="PTHR34183:SF1">
    <property type="entry name" value="ENDOLYTIC PEPTIDOGLYCAN TRANSGLYCOSYLASE RLPA"/>
    <property type="match status" value="1"/>
</dbReference>
<dbReference type="HAMAP" id="MF_02071">
    <property type="entry name" value="RlpA"/>
    <property type="match status" value="1"/>
</dbReference>
<keyword evidence="10" id="KW-1185">Reference proteome</keyword>
<feature type="chain" id="PRO_5038190273" description="Endolytic peptidoglycan transglycosylase RlpA" evidence="3">
    <location>
        <begin position="25"/>
        <end position="257"/>
    </location>
</feature>
<feature type="compositionally biased region" description="Basic residues" evidence="5">
    <location>
        <begin position="49"/>
        <end position="72"/>
    </location>
</feature>
<dbReference type="AlphaFoldDB" id="A0A949T3G3"/>